<accession>A0A316UQB3</accession>
<protein>
    <recommendedName>
        <fullName evidence="5">G-patch domain-containing protein</fullName>
    </recommendedName>
</protein>
<gene>
    <name evidence="3" type="ORF">BDZ90DRAFT_57653</name>
</gene>
<evidence type="ECO:0000256" key="2">
    <source>
        <dbReference type="SAM" id="SignalP"/>
    </source>
</evidence>
<name>A0A316UQB3_9BASI</name>
<reference evidence="3 4" key="1">
    <citation type="journal article" date="2018" name="Mol. Biol. Evol.">
        <title>Broad Genomic Sampling Reveals a Smut Pathogenic Ancestry of the Fungal Clade Ustilaginomycotina.</title>
        <authorList>
            <person name="Kijpornyongpan T."/>
            <person name="Mondo S.J."/>
            <person name="Barry K."/>
            <person name="Sandor L."/>
            <person name="Lee J."/>
            <person name="Lipzen A."/>
            <person name="Pangilinan J."/>
            <person name="LaButti K."/>
            <person name="Hainaut M."/>
            <person name="Henrissat B."/>
            <person name="Grigoriev I.V."/>
            <person name="Spatafora J.W."/>
            <person name="Aime M.C."/>
        </authorList>
    </citation>
    <scope>NUCLEOTIDE SEQUENCE [LARGE SCALE GENOMIC DNA]</scope>
    <source>
        <strain evidence="3 4">MCA 5214</strain>
    </source>
</reference>
<evidence type="ECO:0000313" key="3">
    <source>
        <dbReference type="EMBL" id="PWN26063.1"/>
    </source>
</evidence>
<dbReference type="GeneID" id="37031517"/>
<feature type="region of interest" description="Disordered" evidence="1">
    <location>
        <begin position="37"/>
        <end position="102"/>
    </location>
</feature>
<evidence type="ECO:0008006" key="5">
    <source>
        <dbReference type="Google" id="ProtNLM"/>
    </source>
</evidence>
<feature type="compositionally biased region" description="Low complexity" evidence="1">
    <location>
        <begin position="51"/>
        <end position="71"/>
    </location>
</feature>
<keyword evidence="4" id="KW-1185">Reference proteome</keyword>
<dbReference type="EMBL" id="KZ819673">
    <property type="protein sequence ID" value="PWN26063.1"/>
    <property type="molecule type" value="Genomic_DNA"/>
</dbReference>
<dbReference type="RefSeq" id="XP_025360675.1">
    <property type="nucleotide sequence ID" value="XM_025509694.1"/>
</dbReference>
<dbReference type="Proteomes" id="UP000245884">
    <property type="component" value="Unassembled WGS sequence"/>
</dbReference>
<proteinExistence type="predicted"/>
<organism evidence="3 4">
    <name type="scientific">Jaminaea rosea</name>
    <dbReference type="NCBI Taxonomy" id="1569628"/>
    <lineage>
        <taxon>Eukaryota</taxon>
        <taxon>Fungi</taxon>
        <taxon>Dikarya</taxon>
        <taxon>Basidiomycota</taxon>
        <taxon>Ustilaginomycotina</taxon>
        <taxon>Exobasidiomycetes</taxon>
        <taxon>Microstromatales</taxon>
        <taxon>Microstromatales incertae sedis</taxon>
        <taxon>Jaminaea</taxon>
    </lineage>
</organism>
<dbReference type="AlphaFoldDB" id="A0A316UQB3"/>
<feature type="compositionally biased region" description="Basic residues" evidence="1">
    <location>
        <begin position="73"/>
        <end position="88"/>
    </location>
</feature>
<feature type="signal peptide" evidence="2">
    <location>
        <begin position="1"/>
        <end position="23"/>
    </location>
</feature>
<sequence>MGRASRAATVMSRVAASASLSLLGQWAAPDSGGGVNKAIGSEGDAGASMQTAARTTTGCSASSSRSASSSSFKPHRRARHRPRNRPLCRGKPNSARCHHPLPPPPLSSPALCHRRHLPLRGFVGAGFAVIVRQSRNASTAISPISPMSMALRTASRLSDYDSLRREGWRNGKERGIAARGMGGILCNDAACVRAHEHIASER</sequence>
<evidence type="ECO:0000313" key="4">
    <source>
        <dbReference type="Proteomes" id="UP000245884"/>
    </source>
</evidence>
<evidence type="ECO:0000256" key="1">
    <source>
        <dbReference type="SAM" id="MobiDB-lite"/>
    </source>
</evidence>
<keyword evidence="2" id="KW-0732">Signal</keyword>
<feature type="chain" id="PRO_5016351183" description="G-patch domain-containing protein" evidence="2">
    <location>
        <begin position="24"/>
        <end position="202"/>
    </location>
</feature>